<dbReference type="InterPro" id="IPR003010">
    <property type="entry name" value="C-N_Hydrolase"/>
</dbReference>
<comment type="caution">
    <text evidence="3">The sequence shown here is derived from an EMBL/GenBank/DDBJ whole genome shotgun (WGS) entry which is preliminary data.</text>
</comment>
<feature type="domain" description="CN hydrolase" evidence="2">
    <location>
        <begin position="20"/>
        <end position="258"/>
    </location>
</feature>
<sequence>MDDAAASTQPKGPAVDTSEMAIGLAQREPLTGPDPLASFRADVAATSARFPELGMIVYPELHLHSVDDLPADDRADALRQKAVALHSEFVAEIGRIAAEHSVWLCPGSIGEISDDGSFYNTQLLFSLTGELVSSYRKMFPWRPFEPHRPGTEFVVAPTPDHGSFGLSICYDAWFPEHSRHLAWMGADAILNIVKTTSQDREQELVLARANAIVNQVYMLSVNCAGPVGRGRSIAVDPEGFVLGEAGLGEDTLIVRVDPDRVAHVREVGTAGTNRMWSQFNTDDDPIPLPLYGGSLDPKRWSPGHGIP</sequence>
<dbReference type="PANTHER" id="PTHR23088">
    <property type="entry name" value="NITRILASE-RELATED"/>
    <property type="match status" value="1"/>
</dbReference>
<reference evidence="3 4" key="1">
    <citation type="submission" date="2024-07" db="EMBL/GenBank/DDBJ databases">
        <title>Mealworm larvae gut microbial communities from Newark, Delaware, USA.</title>
        <authorList>
            <person name="Blenner M."/>
        </authorList>
    </citation>
    <scope>NUCLEOTIDE SEQUENCE [LARGE SCALE GENOMIC DNA]</scope>
    <source>
        <strain evidence="3 4">UD i117</strain>
    </source>
</reference>
<dbReference type="Pfam" id="PF00795">
    <property type="entry name" value="CN_hydrolase"/>
    <property type="match status" value="1"/>
</dbReference>
<evidence type="ECO:0000256" key="1">
    <source>
        <dbReference type="ARBA" id="ARBA00010613"/>
    </source>
</evidence>
<protein>
    <submittedName>
        <fullName evidence="3">Amidohydrolase</fullName>
    </submittedName>
</protein>
<comment type="similarity">
    <text evidence="1">Belongs to the carbon-nitrogen hydrolase superfamily. NIT1/NIT2 family.</text>
</comment>
<dbReference type="Gene3D" id="3.60.110.10">
    <property type="entry name" value="Carbon-nitrogen hydrolase"/>
    <property type="match status" value="1"/>
</dbReference>
<gene>
    <name evidence="3" type="ORF">ABH903_000111</name>
</gene>
<dbReference type="PROSITE" id="PS50263">
    <property type="entry name" value="CN_HYDROLASE"/>
    <property type="match status" value="1"/>
</dbReference>
<evidence type="ECO:0000259" key="2">
    <source>
        <dbReference type="PROSITE" id="PS50263"/>
    </source>
</evidence>
<dbReference type="CDD" id="cd07197">
    <property type="entry name" value="nitrilase"/>
    <property type="match status" value="1"/>
</dbReference>
<accession>A0ABV4EF21</accession>
<dbReference type="PANTHER" id="PTHR23088:SF27">
    <property type="entry name" value="DEAMINATED GLUTATHIONE AMIDASE"/>
    <property type="match status" value="1"/>
</dbReference>
<organism evidence="3 4">
    <name type="scientific">Brevibacterium epidermidis</name>
    <dbReference type="NCBI Taxonomy" id="1698"/>
    <lineage>
        <taxon>Bacteria</taxon>
        <taxon>Bacillati</taxon>
        <taxon>Actinomycetota</taxon>
        <taxon>Actinomycetes</taxon>
        <taxon>Micrococcales</taxon>
        <taxon>Brevibacteriaceae</taxon>
        <taxon>Brevibacterium</taxon>
    </lineage>
</organism>
<evidence type="ECO:0000313" key="4">
    <source>
        <dbReference type="Proteomes" id="UP001565435"/>
    </source>
</evidence>
<evidence type="ECO:0000313" key="3">
    <source>
        <dbReference type="EMBL" id="MEY9257108.1"/>
    </source>
</evidence>
<dbReference type="SUPFAM" id="SSF56317">
    <property type="entry name" value="Carbon-nitrogen hydrolase"/>
    <property type="match status" value="1"/>
</dbReference>
<keyword evidence="4" id="KW-1185">Reference proteome</keyword>
<proteinExistence type="inferred from homology"/>
<name>A0ABV4EF21_BREEP</name>
<dbReference type="EMBL" id="JBGBYS010000001">
    <property type="protein sequence ID" value="MEY9257108.1"/>
    <property type="molecule type" value="Genomic_DNA"/>
</dbReference>
<dbReference type="InterPro" id="IPR036526">
    <property type="entry name" value="C-N_Hydrolase_sf"/>
</dbReference>
<dbReference type="Proteomes" id="UP001565435">
    <property type="component" value="Unassembled WGS sequence"/>
</dbReference>